<evidence type="ECO:0000313" key="2">
    <source>
        <dbReference type="EMBL" id="SUB29805.1"/>
    </source>
</evidence>
<evidence type="ECO:0000256" key="1">
    <source>
        <dbReference type="SAM" id="SignalP"/>
    </source>
</evidence>
<evidence type="ECO:0008006" key="4">
    <source>
        <dbReference type="Google" id="ProtNLM"/>
    </source>
</evidence>
<organism evidence="2 3">
    <name type="scientific">Oligella ureolytica</name>
    <dbReference type="NCBI Taxonomy" id="90244"/>
    <lineage>
        <taxon>Bacteria</taxon>
        <taxon>Pseudomonadati</taxon>
        <taxon>Pseudomonadota</taxon>
        <taxon>Betaproteobacteria</taxon>
        <taxon>Burkholderiales</taxon>
        <taxon>Alcaligenaceae</taxon>
        <taxon>Oligella</taxon>
    </lineage>
</organism>
<sequence length="223" mass="25823">MIKKYRGFTLTAFAIFSAVFFINQTAMSNTLINKEVVMTSNITINQNTFPVPNTHYQVMSRSEMADKEPIVLTRYERKDGRNRGLEGEHFSTIYADNGLLKGFANISLDLVSLPLPTREESEKIARDFLQEYAPDLLPRMEISWIDPHDEPILSLNDKGEKETHTVTGMKVKAKNTKDGRWFWVIVGADSQPMIFERDIVWISFPGHRQTEKWLHDSWLKKQK</sequence>
<protein>
    <recommendedName>
        <fullName evidence="4">Chalcone isomerase domain-containing protein</fullName>
    </recommendedName>
</protein>
<keyword evidence="1" id="KW-0732">Signal</keyword>
<feature type="signal peptide" evidence="1">
    <location>
        <begin position="1"/>
        <end position="28"/>
    </location>
</feature>
<proteinExistence type="predicted"/>
<name>A0A379B073_9BURK</name>
<gene>
    <name evidence="2" type="ORF">NCTC11997_02740</name>
</gene>
<accession>A0A379B073</accession>
<dbReference type="EMBL" id="UGSB01000002">
    <property type="protein sequence ID" value="SUB29805.1"/>
    <property type="molecule type" value="Genomic_DNA"/>
</dbReference>
<reference evidence="2 3" key="1">
    <citation type="submission" date="2018-06" db="EMBL/GenBank/DDBJ databases">
        <authorList>
            <consortium name="Pathogen Informatics"/>
            <person name="Doyle S."/>
        </authorList>
    </citation>
    <scope>NUCLEOTIDE SEQUENCE [LARGE SCALE GENOMIC DNA]</scope>
    <source>
        <strain evidence="2 3">NCTC11997</strain>
    </source>
</reference>
<dbReference type="Proteomes" id="UP000254603">
    <property type="component" value="Unassembled WGS sequence"/>
</dbReference>
<feature type="chain" id="PRO_5016954657" description="Chalcone isomerase domain-containing protein" evidence="1">
    <location>
        <begin position="29"/>
        <end position="223"/>
    </location>
</feature>
<dbReference type="STRING" id="1122619.GCA_000373745_02247"/>
<dbReference type="RefSeq" id="WP_018575431.1">
    <property type="nucleotide sequence ID" value="NZ_CP065724.1"/>
</dbReference>
<evidence type="ECO:0000313" key="3">
    <source>
        <dbReference type="Proteomes" id="UP000254603"/>
    </source>
</evidence>
<dbReference type="AlphaFoldDB" id="A0A379B073"/>